<dbReference type="InterPro" id="IPR001482">
    <property type="entry name" value="T2SS/T4SS_dom"/>
</dbReference>
<proteinExistence type="inferred from homology"/>
<dbReference type="GO" id="GO:0016887">
    <property type="term" value="F:ATP hydrolysis activity"/>
    <property type="evidence" value="ECO:0007669"/>
    <property type="project" value="InterPro"/>
</dbReference>
<protein>
    <submittedName>
        <fullName evidence="3">Unannotated protein</fullName>
    </submittedName>
</protein>
<accession>A0A6J7LDB8</accession>
<dbReference type="CDD" id="cd01130">
    <property type="entry name" value="VirB11-like_ATPase"/>
    <property type="match status" value="1"/>
</dbReference>
<dbReference type="EMBL" id="CAFBNE010000123">
    <property type="protein sequence ID" value="CAB4966460.1"/>
    <property type="molecule type" value="Genomic_DNA"/>
</dbReference>
<evidence type="ECO:0000313" key="3">
    <source>
        <dbReference type="EMBL" id="CAB4966460.1"/>
    </source>
</evidence>
<dbReference type="AlphaFoldDB" id="A0A6J7LDB8"/>
<evidence type="ECO:0000259" key="2">
    <source>
        <dbReference type="Pfam" id="PF00437"/>
    </source>
</evidence>
<reference evidence="3" key="1">
    <citation type="submission" date="2020-05" db="EMBL/GenBank/DDBJ databases">
        <authorList>
            <person name="Chiriac C."/>
            <person name="Salcher M."/>
            <person name="Ghai R."/>
            <person name="Kavagutti S V."/>
        </authorList>
    </citation>
    <scope>NUCLEOTIDE SEQUENCE</scope>
</reference>
<dbReference type="Gene3D" id="3.40.50.300">
    <property type="entry name" value="P-loop containing nucleotide triphosphate hydrolases"/>
    <property type="match status" value="1"/>
</dbReference>
<dbReference type="PANTHER" id="PTHR30486:SF15">
    <property type="entry name" value="TYPE II_IV SECRETION SYSTEM ATPASE"/>
    <property type="match status" value="1"/>
</dbReference>
<dbReference type="InterPro" id="IPR027417">
    <property type="entry name" value="P-loop_NTPase"/>
</dbReference>
<dbReference type="InterPro" id="IPR050921">
    <property type="entry name" value="T4SS_GSP_E_ATPase"/>
</dbReference>
<evidence type="ECO:0000256" key="1">
    <source>
        <dbReference type="ARBA" id="ARBA00006611"/>
    </source>
</evidence>
<dbReference type="Pfam" id="PF00437">
    <property type="entry name" value="T2SSE"/>
    <property type="match status" value="1"/>
</dbReference>
<feature type="domain" description="Bacterial type II secretion system protein E" evidence="2">
    <location>
        <begin position="11"/>
        <end position="206"/>
    </location>
</feature>
<comment type="similarity">
    <text evidence="1">Belongs to the GSP E family.</text>
</comment>
<dbReference type="PANTHER" id="PTHR30486">
    <property type="entry name" value="TWITCHING MOTILITY PROTEIN PILT"/>
    <property type="match status" value="1"/>
</dbReference>
<gene>
    <name evidence="3" type="ORF">UFOPK3772_02805</name>
</gene>
<organism evidence="3">
    <name type="scientific">freshwater metagenome</name>
    <dbReference type="NCBI Taxonomy" id="449393"/>
    <lineage>
        <taxon>unclassified sequences</taxon>
        <taxon>metagenomes</taxon>
        <taxon>ecological metagenomes</taxon>
    </lineage>
</organism>
<name>A0A6J7LDB8_9ZZZZ</name>
<dbReference type="SUPFAM" id="SSF52540">
    <property type="entry name" value="P-loop containing nucleoside triphosphate hydrolases"/>
    <property type="match status" value="1"/>
</dbReference>
<sequence>MRDLVERMLRISGRRLDTSSPFVDAMLPDGSRLHVVIPDITRTHWSVNVRRFIMRPKHIDDLVPTGTVSAQAAAFLSAAVVSGLNIVVAGGTQAGKTTLLSALLGCVPMHERIVSCEEVFELQVAHPDWVAMQTRDASLEGTGEIPLRRLVREALRMRPTRLIVGEVRQSEALDLLVAMNSGMPAMATLHANSAREAVTKLCTLPLLAGQNIPGDFVVPTVAGCVDLVVHAATGHDGGRRIREISALPGRVESGVVEMSDIFLDRGAGLERAGGFPPHAERFARAGFDLADLLRFDERPAARSGRAA</sequence>
<dbReference type="Gene3D" id="3.30.450.380">
    <property type="match status" value="1"/>
</dbReference>